<dbReference type="PANTHER" id="PTHR11102:SF160">
    <property type="entry name" value="ERAD-ASSOCIATED E3 UBIQUITIN-PROTEIN LIGASE COMPONENT HRD3"/>
    <property type="match status" value="1"/>
</dbReference>
<dbReference type="EMBL" id="CZPZ01000010">
    <property type="protein sequence ID" value="CUS34678.1"/>
    <property type="molecule type" value="Genomic_DNA"/>
</dbReference>
<keyword evidence="3" id="KW-1185">Reference proteome</keyword>
<protein>
    <submittedName>
        <fullName evidence="2">Sel1 repeat protein</fullName>
    </submittedName>
</protein>
<dbReference type="Pfam" id="PF08238">
    <property type="entry name" value="Sel1"/>
    <property type="match status" value="6"/>
</dbReference>
<evidence type="ECO:0000256" key="1">
    <source>
        <dbReference type="SAM" id="SignalP"/>
    </source>
</evidence>
<dbReference type="PANTHER" id="PTHR11102">
    <property type="entry name" value="SEL-1-LIKE PROTEIN"/>
    <property type="match status" value="1"/>
</dbReference>
<keyword evidence="1" id="KW-0732">Signal</keyword>
<sequence>MPLIVLLIALTVFPVSVHADLNEDFAVCRRIIFQIGSDPKPPAEQYCLGLSHAFALNHKKNRTEAAKWFRKAAEQNHGAAAAILGYLYERGDGVKADPAEAAKWYCKSADQNNSDGLFNLGRAYEHGIGLSKDIGQARTYYQKAMVAGSRDARQALAALGKGPEPMTAAQSQFDEGVRLYKASDFAGAVKVFQKLADRGDAKAQLQMGYQYEHGEGVRKNDDEAARWYRKAAEQGNAVAQSNLGMMYEDGKGVGENWSEAVQWYRKSAEQGHVQGQFRLGRMYQFGMAVPQNRQEAIRWFDKAGDQGHDQANYFANHLKARNSYVGFRNDEEHAAVVGLKLRGVTLNIEPVGRTFRNSTERLAYLRQAGKQADAEETLLRLESKSREYKACVDSGASGCIPP</sequence>
<dbReference type="SUPFAM" id="SSF81901">
    <property type="entry name" value="HCP-like"/>
    <property type="match status" value="2"/>
</dbReference>
<name>A0A0S4LFE0_9BACT</name>
<dbReference type="OrthoDB" id="1045962at2"/>
<gene>
    <name evidence="2" type="ORF">COMA2_180028</name>
</gene>
<dbReference type="InterPro" id="IPR011990">
    <property type="entry name" value="TPR-like_helical_dom_sf"/>
</dbReference>
<accession>A0A0S4LFE0</accession>
<dbReference type="RefSeq" id="WP_090895956.1">
    <property type="nucleotide sequence ID" value="NZ_CZPZ01000010.1"/>
</dbReference>
<dbReference type="Gene3D" id="1.25.40.10">
    <property type="entry name" value="Tetratricopeptide repeat domain"/>
    <property type="match status" value="2"/>
</dbReference>
<dbReference type="InterPro" id="IPR050767">
    <property type="entry name" value="Sel1_AlgK"/>
</dbReference>
<feature type="chain" id="PRO_5006623910" evidence="1">
    <location>
        <begin position="20"/>
        <end position="402"/>
    </location>
</feature>
<evidence type="ECO:0000313" key="2">
    <source>
        <dbReference type="EMBL" id="CUS34678.1"/>
    </source>
</evidence>
<reference evidence="3" key="1">
    <citation type="submission" date="2015-10" db="EMBL/GenBank/DDBJ databases">
        <authorList>
            <person name="Luecker S."/>
            <person name="Luecker S."/>
        </authorList>
    </citation>
    <scope>NUCLEOTIDE SEQUENCE [LARGE SCALE GENOMIC DNA]</scope>
</reference>
<evidence type="ECO:0000313" key="3">
    <source>
        <dbReference type="Proteomes" id="UP000198736"/>
    </source>
</evidence>
<organism evidence="2 3">
    <name type="scientific">Candidatus Nitrospira nitrificans</name>
    <dbReference type="NCBI Taxonomy" id="1742973"/>
    <lineage>
        <taxon>Bacteria</taxon>
        <taxon>Pseudomonadati</taxon>
        <taxon>Nitrospirota</taxon>
        <taxon>Nitrospiria</taxon>
        <taxon>Nitrospirales</taxon>
        <taxon>Nitrospiraceae</taxon>
        <taxon>Nitrospira</taxon>
    </lineage>
</organism>
<feature type="signal peptide" evidence="1">
    <location>
        <begin position="1"/>
        <end position="19"/>
    </location>
</feature>
<dbReference type="SMART" id="SM00671">
    <property type="entry name" value="SEL1"/>
    <property type="match status" value="7"/>
</dbReference>
<proteinExistence type="predicted"/>
<dbReference type="AlphaFoldDB" id="A0A0S4LFE0"/>
<dbReference type="Proteomes" id="UP000198736">
    <property type="component" value="Unassembled WGS sequence"/>
</dbReference>
<dbReference type="STRING" id="1742973.COMA2_180028"/>
<dbReference type="InterPro" id="IPR006597">
    <property type="entry name" value="Sel1-like"/>
</dbReference>